<protein>
    <submittedName>
        <fullName evidence="3">Malate dehydrogenase (NAD)</fullName>
    </submittedName>
</protein>
<dbReference type="PANTHER" id="PTHR11091">
    <property type="entry name" value="OXIDOREDUCTASE-RELATED"/>
    <property type="match status" value="1"/>
</dbReference>
<name>A0A2M9CW17_9BACT</name>
<keyword evidence="4" id="KW-1185">Reference proteome</keyword>
<dbReference type="PANTHER" id="PTHR11091:SF0">
    <property type="entry name" value="MALATE DEHYDROGENASE"/>
    <property type="match status" value="1"/>
</dbReference>
<keyword evidence="2" id="KW-0560">Oxidoreductase</keyword>
<dbReference type="InterPro" id="IPR003767">
    <property type="entry name" value="Malate/L-lactate_DH-like"/>
</dbReference>
<organism evidence="3 4">
    <name type="scientific">Thermoflavifilum aggregans</name>
    <dbReference type="NCBI Taxonomy" id="454188"/>
    <lineage>
        <taxon>Bacteria</taxon>
        <taxon>Pseudomonadati</taxon>
        <taxon>Bacteroidota</taxon>
        <taxon>Chitinophagia</taxon>
        <taxon>Chitinophagales</taxon>
        <taxon>Chitinophagaceae</taxon>
        <taxon>Thermoflavifilum</taxon>
    </lineage>
</organism>
<dbReference type="Proteomes" id="UP000230000">
    <property type="component" value="Unassembled WGS sequence"/>
</dbReference>
<dbReference type="Gene3D" id="3.30.1370.60">
    <property type="entry name" value="Hypothetical oxidoreductase yiak, domain 2"/>
    <property type="match status" value="1"/>
</dbReference>
<evidence type="ECO:0000313" key="3">
    <source>
        <dbReference type="EMBL" id="PJJ76089.1"/>
    </source>
</evidence>
<dbReference type="InterPro" id="IPR036111">
    <property type="entry name" value="Mal/L-sulfo/L-lacto_DH-like_sf"/>
</dbReference>
<sequence>MEALFSVDALRWFTEAVFQQMGYAADEAASAADVLLKADLRGIDSHGLARLPGYVRLWEAGRIRVNAHPRVVYETPSTALVDGDQGLGLLVAPYAMRIAIAKARQAGTGWVAVRRSNHFGIAGYHAMLALQEDMIGIALTNASPLVAPALSLERMLGTNPIAVAIPAGEEPPVVIDMATAAAANGKLEILQRKGGKAPLGWIQDAAGQPTDDPFALQKGGALLPLGSRPETGSHKGYCLAALVDILSGVLPGAGFGPWVPPFVHFLPLPQDAPPGAEGIGHFFGAMRVDAFRPAEAFKTHMDSWIRRFRGATPVDTAEPVKIPGDPERAMEAERRQRGIPLHQSVVKALKDLSARMGVPFPAPVLQ</sequence>
<dbReference type="Pfam" id="PF02615">
    <property type="entry name" value="Ldh_2"/>
    <property type="match status" value="1"/>
</dbReference>
<dbReference type="AlphaFoldDB" id="A0A2M9CW17"/>
<evidence type="ECO:0000256" key="2">
    <source>
        <dbReference type="ARBA" id="ARBA00023002"/>
    </source>
</evidence>
<dbReference type="SUPFAM" id="SSF89733">
    <property type="entry name" value="L-sulfolactate dehydrogenase-like"/>
    <property type="match status" value="1"/>
</dbReference>
<comment type="similarity">
    <text evidence="1">Belongs to the LDH2/MDH2 oxidoreductase family.</text>
</comment>
<comment type="caution">
    <text evidence="3">The sequence shown here is derived from an EMBL/GenBank/DDBJ whole genome shotgun (WGS) entry which is preliminary data.</text>
</comment>
<dbReference type="RefSeq" id="WP_100314615.1">
    <property type="nucleotide sequence ID" value="NZ_PGFG01000001.1"/>
</dbReference>
<evidence type="ECO:0000256" key="1">
    <source>
        <dbReference type="ARBA" id="ARBA00006056"/>
    </source>
</evidence>
<evidence type="ECO:0000313" key="4">
    <source>
        <dbReference type="Proteomes" id="UP000230000"/>
    </source>
</evidence>
<dbReference type="OrthoDB" id="9769447at2"/>
<dbReference type="Gene3D" id="1.10.1530.10">
    <property type="match status" value="1"/>
</dbReference>
<accession>A0A2M9CW17</accession>
<proteinExistence type="inferred from homology"/>
<dbReference type="InterPro" id="IPR043144">
    <property type="entry name" value="Mal/L-sulf/L-lact_DH-like_ah"/>
</dbReference>
<gene>
    <name evidence="3" type="ORF">BXY57_1691</name>
</gene>
<dbReference type="EMBL" id="PGFG01000001">
    <property type="protein sequence ID" value="PJJ76089.1"/>
    <property type="molecule type" value="Genomic_DNA"/>
</dbReference>
<dbReference type="GO" id="GO:0016491">
    <property type="term" value="F:oxidoreductase activity"/>
    <property type="evidence" value="ECO:0007669"/>
    <property type="project" value="UniProtKB-KW"/>
</dbReference>
<dbReference type="InterPro" id="IPR043143">
    <property type="entry name" value="Mal/L-sulf/L-lact_DH-like_NADP"/>
</dbReference>
<reference evidence="3 4" key="1">
    <citation type="submission" date="2017-11" db="EMBL/GenBank/DDBJ databases">
        <title>Genomic Encyclopedia of Archaeal and Bacterial Type Strains, Phase II (KMG-II): From Individual Species to Whole Genera.</title>
        <authorList>
            <person name="Goeker M."/>
        </authorList>
    </citation>
    <scope>NUCLEOTIDE SEQUENCE [LARGE SCALE GENOMIC DNA]</scope>
    <source>
        <strain evidence="3 4">DSM 27268</strain>
    </source>
</reference>